<dbReference type="Pfam" id="PF19754">
    <property type="entry name" value="DUF6241"/>
    <property type="match status" value="1"/>
</dbReference>
<reference evidence="2 3" key="1">
    <citation type="submission" date="2021-06" db="EMBL/GenBank/DDBJ databases">
        <title>Bacillus sp. RD4P76, an endophyte from a halophyte.</title>
        <authorList>
            <person name="Sun J.-Q."/>
        </authorList>
    </citation>
    <scope>NUCLEOTIDE SEQUENCE [LARGE SCALE GENOMIC DNA]</scope>
    <source>
        <strain evidence="2 3">CGMCC 1.15917</strain>
    </source>
</reference>
<feature type="transmembrane region" description="Helical" evidence="1">
    <location>
        <begin position="5"/>
        <end position="25"/>
    </location>
</feature>
<proteinExistence type="predicted"/>
<protein>
    <submittedName>
        <fullName evidence="2">Uncharacterized protein</fullName>
    </submittedName>
</protein>
<keyword evidence="1" id="KW-0472">Membrane</keyword>
<dbReference type="EMBL" id="JAHQCS010000121">
    <property type="protein sequence ID" value="MBU9713062.1"/>
    <property type="molecule type" value="Genomic_DNA"/>
</dbReference>
<organism evidence="2 3">
    <name type="scientific">Evansella tamaricis</name>
    <dbReference type="NCBI Taxonomy" id="2069301"/>
    <lineage>
        <taxon>Bacteria</taxon>
        <taxon>Bacillati</taxon>
        <taxon>Bacillota</taxon>
        <taxon>Bacilli</taxon>
        <taxon>Bacillales</taxon>
        <taxon>Bacillaceae</taxon>
        <taxon>Evansella</taxon>
    </lineage>
</organism>
<keyword evidence="1" id="KW-0812">Transmembrane</keyword>
<dbReference type="Proteomes" id="UP000784880">
    <property type="component" value="Unassembled WGS sequence"/>
</dbReference>
<accession>A0ABS6JJR8</accession>
<evidence type="ECO:0000256" key="1">
    <source>
        <dbReference type="SAM" id="Phobius"/>
    </source>
</evidence>
<comment type="caution">
    <text evidence="2">The sequence shown here is derived from an EMBL/GenBank/DDBJ whole genome shotgun (WGS) entry which is preliminary data.</text>
</comment>
<name>A0ABS6JJR8_9BACI</name>
<keyword evidence="3" id="KW-1185">Reference proteome</keyword>
<evidence type="ECO:0000313" key="3">
    <source>
        <dbReference type="Proteomes" id="UP000784880"/>
    </source>
</evidence>
<dbReference type="RefSeq" id="WP_217067237.1">
    <property type="nucleotide sequence ID" value="NZ_JAHQCS010000121.1"/>
</dbReference>
<dbReference type="InterPro" id="IPR046208">
    <property type="entry name" value="DUF6241"/>
</dbReference>
<sequence length="179" mass="20982">MKKTIIISIIVTVGILVSFFLYTFYNQEEPFQEDEEISQDEFAIEEMVMDGEVEAEEEPNHPGTSADEVVEEFPLDLPEHAVQNYLHYMSHQKVYAEQKWGHMQITPERVERLLEVVNANSFKHEAVYKDILNRWSNGDFSKAVEDHNAIWDLQNGTIGKATRLMTEEEERAYIERHFE</sequence>
<gene>
    <name evidence="2" type="ORF">KS419_15125</name>
</gene>
<evidence type="ECO:0000313" key="2">
    <source>
        <dbReference type="EMBL" id="MBU9713062.1"/>
    </source>
</evidence>
<keyword evidence="1" id="KW-1133">Transmembrane helix</keyword>